<reference evidence="4 5" key="1">
    <citation type="submission" date="2020-05" db="EMBL/GenBank/DDBJ databases">
        <title>MicrobeNet Type strains.</title>
        <authorList>
            <person name="Nicholson A.C."/>
        </authorList>
    </citation>
    <scope>NUCLEOTIDE SEQUENCE [LARGE SCALE GENOMIC DNA]</scope>
    <source>
        <strain evidence="4 5">JCM 3224</strain>
    </source>
</reference>
<accession>A0A849BXC0</accession>
<dbReference type="EMBL" id="JABELX010000003">
    <property type="protein sequence ID" value="NNH69838.1"/>
    <property type="molecule type" value="Genomic_DNA"/>
</dbReference>
<proteinExistence type="predicted"/>
<dbReference type="InterPro" id="IPR000182">
    <property type="entry name" value="GNAT_dom"/>
</dbReference>
<evidence type="ECO:0000256" key="1">
    <source>
        <dbReference type="ARBA" id="ARBA00022679"/>
    </source>
</evidence>
<organism evidence="4 5">
    <name type="scientific">Nocardia uniformis</name>
    <dbReference type="NCBI Taxonomy" id="53432"/>
    <lineage>
        <taxon>Bacteria</taxon>
        <taxon>Bacillati</taxon>
        <taxon>Actinomycetota</taxon>
        <taxon>Actinomycetes</taxon>
        <taxon>Mycobacteriales</taxon>
        <taxon>Nocardiaceae</taxon>
        <taxon>Nocardia</taxon>
    </lineage>
</organism>
<dbReference type="PANTHER" id="PTHR43800">
    <property type="entry name" value="PEPTIDYL-LYSINE N-ACETYLTRANSFERASE YJAB"/>
    <property type="match status" value="1"/>
</dbReference>
<dbReference type="AlphaFoldDB" id="A0A849BXC0"/>
<protein>
    <submittedName>
        <fullName evidence="4">Acetyltransferase</fullName>
    </submittedName>
</protein>
<dbReference type="GO" id="GO:0016747">
    <property type="term" value="F:acyltransferase activity, transferring groups other than amino-acyl groups"/>
    <property type="evidence" value="ECO:0007669"/>
    <property type="project" value="InterPro"/>
</dbReference>
<dbReference type="Proteomes" id="UP000586827">
    <property type="component" value="Unassembled WGS sequence"/>
</dbReference>
<evidence type="ECO:0000313" key="4">
    <source>
        <dbReference type="EMBL" id="NNH69838.1"/>
    </source>
</evidence>
<feature type="domain" description="N-acetyltransferase" evidence="3">
    <location>
        <begin position="7"/>
        <end position="151"/>
    </location>
</feature>
<evidence type="ECO:0000259" key="3">
    <source>
        <dbReference type="PROSITE" id="PS51186"/>
    </source>
</evidence>
<dbReference type="PROSITE" id="PS51186">
    <property type="entry name" value="GNAT"/>
    <property type="match status" value="1"/>
</dbReference>
<keyword evidence="2" id="KW-0012">Acyltransferase</keyword>
<gene>
    <name evidence="4" type="ORF">HLB23_08155</name>
</gene>
<name>A0A849BXC0_9NOCA</name>
<keyword evidence="5" id="KW-1185">Reference proteome</keyword>
<keyword evidence="1 4" id="KW-0808">Transferase</keyword>
<evidence type="ECO:0000313" key="5">
    <source>
        <dbReference type="Proteomes" id="UP000586827"/>
    </source>
</evidence>
<dbReference type="Pfam" id="PF13673">
    <property type="entry name" value="Acetyltransf_10"/>
    <property type="match status" value="1"/>
</dbReference>
<dbReference type="InterPro" id="IPR016181">
    <property type="entry name" value="Acyl_CoA_acyltransferase"/>
</dbReference>
<dbReference type="NCBIfam" id="NF007807">
    <property type="entry name" value="PRK10514.1"/>
    <property type="match status" value="1"/>
</dbReference>
<evidence type="ECO:0000256" key="2">
    <source>
        <dbReference type="ARBA" id="ARBA00023315"/>
    </source>
</evidence>
<dbReference type="SUPFAM" id="SSF55729">
    <property type="entry name" value="Acyl-CoA N-acyltransferases (Nat)"/>
    <property type="match status" value="1"/>
</dbReference>
<dbReference type="Gene3D" id="3.40.630.30">
    <property type="match status" value="1"/>
</dbReference>
<comment type="caution">
    <text evidence="4">The sequence shown here is derived from an EMBL/GenBank/DDBJ whole genome shotgun (WGS) entry which is preliminary data.</text>
</comment>
<dbReference type="PANTHER" id="PTHR43800:SF1">
    <property type="entry name" value="PEPTIDYL-LYSINE N-ACETYLTRANSFERASE YJAB"/>
    <property type="match status" value="1"/>
</dbReference>
<dbReference type="RefSeq" id="WP_067517719.1">
    <property type="nucleotide sequence ID" value="NZ_JABELX010000003.1"/>
</dbReference>
<sequence length="154" mass="16671">MSERPRIHLRPCLGAEEFPHLVAVWRSAVAATHDFLPPADVDRIATRLAPEYFPMVELTVAELDGEIAGFSGLSAGKLDMLFVDAAYRGKGVGAALVAAALARYPTLTVDVNEQNPQAVGFYERLGFVKTGRSATDNDGRPFPLLHFVHAPIEA</sequence>
<dbReference type="CDD" id="cd04301">
    <property type="entry name" value="NAT_SF"/>
    <property type="match status" value="1"/>
</dbReference>